<evidence type="ECO:0000256" key="1">
    <source>
        <dbReference type="ARBA" id="ARBA00004418"/>
    </source>
</evidence>
<dbReference type="PANTHER" id="PTHR30290">
    <property type="entry name" value="PERIPLASMIC BINDING COMPONENT OF ABC TRANSPORTER"/>
    <property type="match status" value="1"/>
</dbReference>
<proteinExistence type="inferred from homology"/>
<dbReference type="Gene3D" id="3.10.105.10">
    <property type="entry name" value="Dipeptide-binding Protein, Domain 3"/>
    <property type="match status" value="1"/>
</dbReference>
<evidence type="ECO:0000259" key="5">
    <source>
        <dbReference type="Pfam" id="PF00496"/>
    </source>
</evidence>
<dbReference type="GO" id="GO:0043190">
    <property type="term" value="C:ATP-binding cassette (ABC) transporter complex"/>
    <property type="evidence" value="ECO:0007669"/>
    <property type="project" value="InterPro"/>
</dbReference>
<dbReference type="GO" id="GO:0030288">
    <property type="term" value="C:outer membrane-bounded periplasmic space"/>
    <property type="evidence" value="ECO:0007669"/>
    <property type="project" value="UniProtKB-ARBA"/>
</dbReference>
<sequence length="532" mass="59823">MRSRVAFAAGTLAAFVLAAAPAFAQKQGGTLKISHRDNPPSASIHEEATISVVQPFMAAFNNLVMFDPNEKINSPDKIVPDLAESWSWSPDQTKLTFKLRSGVKWHDGKPFSAKDVKCTWDALIGQEEKSELIRKNPRKVWYSNLKDVTVGSDTEVTFVLGRPQPSFLSMLAAGYSPVYACHANGRDMRSKPIGTGPFKVVDFKRNESIKLVRNPDYWKKGRPYLDAIDWKIVPNRSTRTLGFVAGEFDMTFDSDVTFPMLKDVKAQKPDAVCEARPTNVNANILINRDAPPFDKPEVRRALVLAIDQKPFNDILFEGHALYGAAMLPPPAGFWGMPKEMLETLPGFGTDIAKNRAEARAIMEKLGYTKDKPLKIKVATRNIAIYRDPAVILIDQLKAINIDAELDPIDTTVWYNKIQRKDYSVGMNLTGGGVDDPDTAFYENFHSSSDRNYTAYKNPEVDALIEKQSAELDRDKRKKIVWEIEKKLAEDGARPVINHNVANTCWTPQLKGLVLQQNSIYNGWRFEDVWLDR</sequence>
<feature type="domain" description="Solute-binding protein family 5" evidence="5">
    <location>
        <begin position="77"/>
        <end position="448"/>
    </location>
</feature>
<protein>
    <submittedName>
        <fullName evidence="6">Peptide ABC transporter substrate-binding protein</fullName>
    </submittedName>
</protein>
<name>A0A512NR93_9HYPH</name>
<dbReference type="InterPro" id="IPR039424">
    <property type="entry name" value="SBP_5"/>
</dbReference>
<evidence type="ECO:0000313" key="7">
    <source>
        <dbReference type="Proteomes" id="UP000321058"/>
    </source>
</evidence>
<comment type="subcellular location">
    <subcellularLocation>
        <location evidence="1">Periplasm</location>
    </subcellularLocation>
</comment>
<dbReference type="InterPro" id="IPR000914">
    <property type="entry name" value="SBP_5_dom"/>
</dbReference>
<dbReference type="Pfam" id="PF00496">
    <property type="entry name" value="SBP_bac_5"/>
    <property type="match status" value="1"/>
</dbReference>
<gene>
    <name evidence="6" type="ORF">RSO01_86080</name>
</gene>
<comment type="similarity">
    <text evidence="2">Belongs to the bacterial solute-binding protein 5 family.</text>
</comment>
<dbReference type="SUPFAM" id="SSF53850">
    <property type="entry name" value="Periplasmic binding protein-like II"/>
    <property type="match status" value="1"/>
</dbReference>
<organism evidence="6 7">
    <name type="scientific">Reyranella soli</name>
    <dbReference type="NCBI Taxonomy" id="1230389"/>
    <lineage>
        <taxon>Bacteria</taxon>
        <taxon>Pseudomonadati</taxon>
        <taxon>Pseudomonadota</taxon>
        <taxon>Alphaproteobacteria</taxon>
        <taxon>Hyphomicrobiales</taxon>
        <taxon>Reyranellaceae</taxon>
        <taxon>Reyranella</taxon>
    </lineage>
</organism>
<dbReference type="AlphaFoldDB" id="A0A512NR93"/>
<dbReference type="RefSeq" id="WP_147156739.1">
    <property type="nucleotide sequence ID" value="NZ_BKAJ01000224.1"/>
</dbReference>
<evidence type="ECO:0000256" key="2">
    <source>
        <dbReference type="ARBA" id="ARBA00005695"/>
    </source>
</evidence>
<evidence type="ECO:0000313" key="6">
    <source>
        <dbReference type="EMBL" id="GEP61442.1"/>
    </source>
</evidence>
<feature type="chain" id="PRO_5021707783" evidence="4">
    <location>
        <begin position="25"/>
        <end position="532"/>
    </location>
</feature>
<keyword evidence="7" id="KW-1185">Reference proteome</keyword>
<dbReference type="PIRSF" id="PIRSF002741">
    <property type="entry name" value="MppA"/>
    <property type="match status" value="1"/>
</dbReference>
<feature type="signal peptide" evidence="4">
    <location>
        <begin position="1"/>
        <end position="24"/>
    </location>
</feature>
<comment type="caution">
    <text evidence="6">The sequence shown here is derived from an EMBL/GenBank/DDBJ whole genome shotgun (WGS) entry which is preliminary data.</text>
</comment>
<dbReference type="Proteomes" id="UP000321058">
    <property type="component" value="Unassembled WGS sequence"/>
</dbReference>
<accession>A0A512NR93</accession>
<dbReference type="CDD" id="cd00995">
    <property type="entry name" value="PBP2_NikA_DppA_OppA_like"/>
    <property type="match status" value="1"/>
</dbReference>
<reference evidence="6 7" key="1">
    <citation type="submission" date="2019-07" db="EMBL/GenBank/DDBJ databases">
        <title>Whole genome shotgun sequence of Reyranella soli NBRC 108950.</title>
        <authorList>
            <person name="Hosoyama A."/>
            <person name="Uohara A."/>
            <person name="Ohji S."/>
            <person name="Ichikawa N."/>
        </authorList>
    </citation>
    <scope>NUCLEOTIDE SEQUENCE [LARGE SCALE GENOMIC DNA]</scope>
    <source>
        <strain evidence="6 7">NBRC 108950</strain>
    </source>
</reference>
<keyword evidence="3 4" id="KW-0732">Signal</keyword>
<dbReference type="PANTHER" id="PTHR30290:SF38">
    <property type="entry name" value="D,D-DIPEPTIDE-BINDING PERIPLASMIC PROTEIN DDPA-RELATED"/>
    <property type="match status" value="1"/>
</dbReference>
<evidence type="ECO:0000256" key="4">
    <source>
        <dbReference type="SAM" id="SignalP"/>
    </source>
</evidence>
<dbReference type="EMBL" id="BKAJ01000224">
    <property type="protein sequence ID" value="GEP61442.1"/>
    <property type="molecule type" value="Genomic_DNA"/>
</dbReference>
<dbReference type="InterPro" id="IPR030678">
    <property type="entry name" value="Peptide/Ni-bd"/>
</dbReference>
<dbReference type="Gene3D" id="3.40.190.10">
    <property type="entry name" value="Periplasmic binding protein-like II"/>
    <property type="match status" value="1"/>
</dbReference>
<dbReference type="GO" id="GO:1904680">
    <property type="term" value="F:peptide transmembrane transporter activity"/>
    <property type="evidence" value="ECO:0007669"/>
    <property type="project" value="TreeGrafter"/>
</dbReference>
<evidence type="ECO:0000256" key="3">
    <source>
        <dbReference type="ARBA" id="ARBA00022729"/>
    </source>
</evidence>
<dbReference type="OrthoDB" id="9803988at2"/>
<dbReference type="GO" id="GO:0015833">
    <property type="term" value="P:peptide transport"/>
    <property type="evidence" value="ECO:0007669"/>
    <property type="project" value="TreeGrafter"/>
</dbReference>